<accession>A0AAJ0U1I9</accession>
<dbReference type="RefSeq" id="WP_200343848.1">
    <property type="nucleotide sequence ID" value="NZ_NRSJ01000001.1"/>
</dbReference>
<dbReference type="Proteomes" id="UP001296776">
    <property type="component" value="Unassembled WGS sequence"/>
</dbReference>
<reference evidence="2" key="1">
    <citation type="submission" date="2017-08" db="EMBL/GenBank/DDBJ databases">
        <authorList>
            <person name="Imhoff J.F."/>
            <person name="Rahn T."/>
            <person name="Kuenzel S."/>
            <person name="Neulinger S.C."/>
        </authorList>
    </citation>
    <scope>NUCLEOTIDE SEQUENCE</scope>
    <source>
        <strain evidence="2">DSM 11080</strain>
    </source>
</reference>
<reference evidence="2" key="2">
    <citation type="journal article" date="2020" name="Microorganisms">
        <title>Osmotic Adaptation and Compatible Solute Biosynthesis of Phototrophic Bacteria as Revealed from Genome Analyses.</title>
        <authorList>
            <person name="Imhoff J.F."/>
            <person name="Rahn T."/>
            <person name="Kunzel S."/>
            <person name="Keller A."/>
            <person name="Neulinger S.C."/>
        </authorList>
    </citation>
    <scope>NUCLEOTIDE SEQUENCE</scope>
    <source>
        <strain evidence="2">DSM 11080</strain>
    </source>
</reference>
<dbReference type="PANTHER" id="PTHR36124">
    <property type="match status" value="1"/>
</dbReference>
<proteinExistence type="predicted"/>
<name>A0AAJ0U1I9_9GAMM</name>
<comment type="caution">
    <text evidence="2">The sequence shown here is derived from an EMBL/GenBank/DDBJ whole genome shotgun (WGS) entry which is preliminary data.</text>
</comment>
<gene>
    <name evidence="2" type="ORF">CKO40_00950</name>
</gene>
<dbReference type="AlphaFoldDB" id="A0AAJ0U1I9"/>
<evidence type="ECO:0000313" key="2">
    <source>
        <dbReference type="EMBL" id="MBK1703152.1"/>
    </source>
</evidence>
<evidence type="ECO:0000256" key="1">
    <source>
        <dbReference type="SAM" id="MobiDB-lite"/>
    </source>
</evidence>
<protein>
    <recommendedName>
        <fullName evidence="4">ER-bound oxygenase mpaB/mpaB'/Rubber oxygenase catalytic domain-containing protein</fullName>
    </recommendedName>
</protein>
<evidence type="ECO:0008006" key="4">
    <source>
        <dbReference type="Google" id="ProtNLM"/>
    </source>
</evidence>
<dbReference type="InterPro" id="IPR046366">
    <property type="entry name" value="MPAB"/>
</dbReference>
<organism evidence="2 3">
    <name type="scientific">Halochromatium glycolicum</name>
    <dbReference type="NCBI Taxonomy" id="85075"/>
    <lineage>
        <taxon>Bacteria</taxon>
        <taxon>Pseudomonadati</taxon>
        <taxon>Pseudomonadota</taxon>
        <taxon>Gammaproteobacteria</taxon>
        <taxon>Chromatiales</taxon>
        <taxon>Chromatiaceae</taxon>
        <taxon>Halochromatium</taxon>
    </lineage>
</organism>
<keyword evidence="3" id="KW-1185">Reference proteome</keyword>
<dbReference type="EMBL" id="NRSJ01000001">
    <property type="protein sequence ID" value="MBK1703152.1"/>
    <property type="molecule type" value="Genomic_DNA"/>
</dbReference>
<evidence type="ECO:0000313" key="3">
    <source>
        <dbReference type="Proteomes" id="UP001296776"/>
    </source>
</evidence>
<sequence>MRSTLSVHSPALEALIPPEIRAPRSRWTRARYIAGLDAERDCEQIGYLLASYEFPWDTTRALELALLRTFGVAKGAPLLAQTGELTERTQKRYDDTVLILAEIQENGVDHPRGRAALRRMNTQHGRYSIPNDEYVYTLSTFVLEPIRWNARFGWRRLTRHECDATYYLWRAIGRRMGIRDIPPSYAALERFNVAYERAQFRYADANHRLAVASRDLMLGWVLPRRLKGLGAPVIDAMLDQPMLDAVGLPAAPRALRWALNRGMRARAHLLRQLPPRRRPWLATRRPNRTYPDGYQIEQLGADRR</sequence>
<dbReference type="PANTHER" id="PTHR36124:SF1">
    <property type="entry name" value="ER-BOUND OXYGENASE MPAB_MPAB'_RUBBER OXYGENASE CATALYTIC DOMAIN-CONTAINING PROTEIN"/>
    <property type="match status" value="1"/>
</dbReference>
<dbReference type="GO" id="GO:0016491">
    <property type="term" value="F:oxidoreductase activity"/>
    <property type="evidence" value="ECO:0007669"/>
    <property type="project" value="InterPro"/>
</dbReference>
<feature type="region of interest" description="Disordered" evidence="1">
    <location>
        <begin position="280"/>
        <end position="304"/>
    </location>
</feature>